<protein>
    <submittedName>
        <fullName evidence="1">Uncharacterized protein</fullName>
    </submittedName>
</protein>
<evidence type="ECO:0000313" key="1">
    <source>
        <dbReference type="EMBL" id="GHF05436.1"/>
    </source>
</evidence>
<evidence type="ECO:0000313" key="2">
    <source>
        <dbReference type="Proteomes" id="UP000609802"/>
    </source>
</evidence>
<proteinExistence type="predicted"/>
<comment type="caution">
    <text evidence="1">The sequence shown here is derived from an EMBL/GenBank/DDBJ whole genome shotgun (WGS) entry which is preliminary data.</text>
</comment>
<gene>
    <name evidence="1" type="ORF">GCM10016455_28390</name>
</gene>
<organism evidence="1 2">
    <name type="scientific">Aliiroseovarius zhejiangensis</name>
    <dbReference type="NCBI Taxonomy" id="1632025"/>
    <lineage>
        <taxon>Bacteria</taxon>
        <taxon>Pseudomonadati</taxon>
        <taxon>Pseudomonadota</taxon>
        <taxon>Alphaproteobacteria</taxon>
        <taxon>Rhodobacterales</taxon>
        <taxon>Paracoccaceae</taxon>
        <taxon>Aliiroseovarius</taxon>
    </lineage>
</organism>
<dbReference type="Proteomes" id="UP000609802">
    <property type="component" value="Unassembled WGS sequence"/>
</dbReference>
<reference evidence="2" key="1">
    <citation type="journal article" date="2019" name="Int. J. Syst. Evol. Microbiol.">
        <title>The Global Catalogue of Microorganisms (GCM) 10K type strain sequencing project: providing services to taxonomists for standard genome sequencing and annotation.</title>
        <authorList>
            <consortium name="The Broad Institute Genomics Platform"/>
            <consortium name="The Broad Institute Genome Sequencing Center for Infectious Disease"/>
            <person name="Wu L."/>
            <person name="Ma J."/>
        </authorList>
    </citation>
    <scope>NUCLEOTIDE SEQUENCE [LARGE SCALE GENOMIC DNA]</scope>
    <source>
        <strain evidence="2">KCTC 42443</strain>
    </source>
</reference>
<sequence length="168" mass="19420">MTVQQLQNAYANTENHADVTDEQHEDLVEAITTQMRKAYPSVANKKFGPINRDSRQKLEEYLADLRSRFDLSQNGHKTKVKVGGDVIKGETLVNDYISYRNQETKVMCHLFFAQKDHEAPRQLHVVMNELKAWGQNDSERIFPETSFDEACAAFEDYLKRVLRGELPE</sequence>
<name>A0ABQ3J6Q6_9RHOB</name>
<dbReference type="EMBL" id="BNCH01000007">
    <property type="protein sequence ID" value="GHF05436.1"/>
    <property type="molecule type" value="Genomic_DNA"/>
</dbReference>
<accession>A0ABQ3J6Q6</accession>
<keyword evidence="2" id="KW-1185">Reference proteome</keyword>